<dbReference type="PRINTS" id="PR00385">
    <property type="entry name" value="P450"/>
</dbReference>
<protein>
    <submittedName>
        <fullName evidence="10">Uncharacterized protein</fullName>
    </submittedName>
</protein>
<evidence type="ECO:0000256" key="4">
    <source>
        <dbReference type="ARBA" id="ARBA00022723"/>
    </source>
</evidence>
<dbReference type="PANTHER" id="PTHR24296">
    <property type="entry name" value="CYTOCHROME P450"/>
    <property type="match status" value="1"/>
</dbReference>
<evidence type="ECO:0000256" key="7">
    <source>
        <dbReference type="ARBA" id="ARBA00023033"/>
    </source>
</evidence>
<dbReference type="Proteomes" id="UP001341840">
    <property type="component" value="Unassembled WGS sequence"/>
</dbReference>
<keyword evidence="4 8" id="KW-0479">Metal-binding</keyword>
<dbReference type="CDD" id="cd11064">
    <property type="entry name" value="CYP86A"/>
    <property type="match status" value="1"/>
</dbReference>
<feature type="transmembrane region" description="Helical" evidence="9">
    <location>
        <begin position="20"/>
        <end position="39"/>
    </location>
</feature>
<dbReference type="SUPFAM" id="SSF48264">
    <property type="entry name" value="Cytochrome P450"/>
    <property type="match status" value="1"/>
</dbReference>
<evidence type="ECO:0000256" key="3">
    <source>
        <dbReference type="ARBA" id="ARBA00022617"/>
    </source>
</evidence>
<evidence type="ECO:0000256" key="8">
    <source>
        <dbReference type="RuleBase" id="RU000461"/>
    </source>
</evidence>
<keyword evidence="9" id="KW-0472">Membrane</keyword>
<gene>
    <name evidence="10" type="ORF">PIB30_094211</name>
</gene>
<dbReference type="InterPro" id="IPR017972">
    <property type="entry name" value="Cyt_P450_CS"/>
</dbReference>
<evidence type="ECO:0000313" key="10">
    <source>
        <dbReference type="EMBL" id="MED6201364.1"/>
    </source>
</evidence>
<keyword evidence="7 8" id="KW-0503">Monooxygenase</keyword>
<dbReference type="InterPro" id="IPR036396">
    <property type="entry name" value="Cyt_P450_sf"/>
</dbReference>
<dbReference type="InterPro" id="IPR002401">
    <property type="entry name" value="Cyt_P450_E_grp-I"/>
</dbReference>
<evidence type="ECO:0000256" key="9">
    <source>
        <dbReference type="SAM" id="Phobius"/>
    </source>
</evidence>
<reference evidence="10 11" key="1">
    <citation type="journal article" date="2023" name="Plants (Basel)">
        <title>Bridging the Gap: Combining Genomics and Transcriptomics Approaches to Understand Stylosanthes scabra, an Orphan Legume from the Brazilian Caatinga.</title>
        <authorList>
            <person name="Ferreira-Neto J.R.C."/>
            <person name="da Silva M.D."/>
            <person name="Binneck E."/>
            <person name="de Melo N.F."/>
            <person name="da Silva R.H."/>
            <person name="de Melo A.L.T.M."/>
            <person name="Pandolfi V."/>
            <person name="Bustamante F.O."/>
            <person name="Brasileiro-Vidal A.C."/>
            <person name="Benko-Iseppon A.M."/>
        </authorList>
    </citation>
    <scope>NUCLEOTIDE SEQUENCE [LARGE SCALE GENOMIC DNA]</scope>
    <source>
        <tissue evidence="10">Leaves</tissue>
    </source>
</reference>
<keyword evidence="9" id="KW-1133">Transmembrane helix</keyword>
<dbReference type="InterPro" id="IPR001128">
    <property type="entry name" value="Cyt_P450"/>
</dbReference>
<keyword evidence="5 8" id="KW-0560">Oxidoreductase</keyword>
<keyword evidence="11" id="KW-1185">Reference proteome</keyword>
<comment type="caution">
    <text evidence="10">The sequence shown here is derived from an EMBL/GenBank/DDBJ whole genome shotgun (WGS) entry which is preliminary data.</text>
</comment>
<comment type="cofactor">
    <cofactor evidence="1">
        <name>heme</name>
        <dbReference type="ChEBI" id="CHEBI:30413"/>
    </cofactor>
</comment>
<keyword evidence="9" id="KW-0812">Transmembrane</keyword>
<comment type="similarity">
    <text evidence="2 8">Belongs to the cytochrome P450 family.</text>
</comment>
<organism evidence="10 11">
    <name type="scientific">Stylosanthes scabra</name>
    <dbReference type="NCBI Taxonomy" id="79078"/>
    <lineage>
        <taxon>Eukaryota</taxon>
        <taxon>Viridiplantae</taxon>
        <taxon>Streptophyta</taxon>
        <taxon>Embryophyta</taxon>
        <taxon>Tracheophyta</taxon>
        <taxon>Spermatophyta</taxon>
        <taxon>Magnoliopsida</taxon>
        <taxon>eudicotyledons</taxon>
        <taxon>Gunneridae</taxon>
        <taxon>Pentapetalae</taxon>
        <taxon>rosids</taxon>
        <taxon>fabids</taxon>
        <taxon>Fabales</taxon>
        <taxon>Fabaceae</taxon>
        <taxon>Papilionoideae</taxon>
        <taxon>50 kb inversion clade</taxon>
        <taxon>dalbergioids sensu lato</taxon>
        <taxon>Dalbergieae</taxon>
        <taxon>Pterocarpus clade</taxon>
        <taxon>Stylosanthes</taxon>
    </lineage>
</organism>
<evidence type="ECO:0000256" key="1">
    <source>
        <dbReference type="ARBA" id="ARBA00001971"/>
    </source>
</evidence>
<evidence type="ECO:0000256" key="5">
    <source>
        <dbReference type="ARBA" id="ARBA00023002"/>
    </source>
</evidence>
<dbReference type="Gene3D" id="1.10.630.10">
    <property type="entry name" value="Cytochrome P450"/>
    <property type="match status" value="1"/>
</dbReference>
<proteinExistence type="inferred from homology"/>
<evidence type="ECO:0000313" key="11">
    <source>
        <dbReference type="Proteomes" id="UP001341840"/>
    </source>
</evidence>
<sequence>MHLIKHNLKEALKAIFMDSLELFIPIFVAIFLFLVIHIWKSNNRNSPVTKWPLIGVLCNLSSIHDYATTSLKLHGGTLKFKGSWLTNIKFVLTSDPTNVHHITTKNFSNYGKGSQFKENFEIFGDGVFNSDSHKWQFNRNLLHAIFRKSTFESLVIKTVHEKMESCLIPLLYHASKAGTPVDLQDIFQRFTFDNISSIALGFNPNSLPNNFTKGGVLLLPEVAFEKAFNEMEDAIFYRHIVPRWLWKLQKWLQIGSEKSYSESQHIIDKFLHECISSRLDDERMKSMFNNDDEESNFDMLNALVKENGDEMKQIDYKFLRDTAISLLGAGRSTITAALCWFFWLVSTHPLVEAKILEELQQNFTTKETNWVTSGVKNNLKKLVYLHGAICEALRLFPPVPFDHKCAVHSDVLPSGVRVSPNTMVYYSLYSMGRMEQIWGKDCLEFKPERWISKKGSNMNVPSYKFITFNSGPRSCLGRNISFIQMKIIAVALLSNFHMQVVEGHIVCPSLSIVLHMKHGLKVIVSKRGN</sequence>
<keyword evidence="6 8" id="KW-0408">Iron</keyword>
<name>A0ABU6XUF4_9FABA</name>
<dbReference type="PROSITE" id="PS00086">
    <property type="entry name" value="CYTOCHROME_P450"/>
    <property type="match status" value="1"/>
</dbReference>
<dbReference type="EMBL" id="JASCZI010213513">
    <property type="protein sequence ID" value="MED6201364.1"/>
    <property type="molecule type" value="Genomic_DNA"/>
</dbReference>
<accession>A0ABU6XUF4</accession>
<dbReference type="Pfam" id="PF00067">
    <property type="entry name" value="p450"/>
    <property type="match status" value="1"/>
</dbReference>
<evidence type="ECO:0000256" key="6">
    <source>
        <dbReference type="ARBA" id="ARBA00023004"/>
    </source>
</evidence>
<evidence type="ECO:0000256" key="2">
    <source>
        <dbReference type="ARBA" id="ARBA00010617"/>
    </source>
</evidence>
<dbReference type="PRINTS" id="PR00463">
    <property type="entry name" value="EP450I"/>
</dbReference>
<keyword evidence="3 8" id="KW-0349">Heme</keyword>